<gene>
    <name evidence="3" type="primary">OSJNBa0034E23.4</name>
</gene>
<reference evidence="4" key="1">
    <citation type="journal article" date="2005" name="Nature">
        <title>The map-based sequence of the rice genome.</title>
        <authorList>
            <consortium name="International rice genome sequencing project (IRGSP)"/>
            <person name="Matsumoto T."/>
            <person name="Wu J."/>
            <person name="Kanamori H."/>
            <person name="Katayose Y."/>
            <person name="Fujisawa M."/>
            <person name="Namiki N."/>
            <person name="Mizuno H."/>
            <person name="Yamamoto K."/>
            <person name="Antonio B.A."/>
            <person name="Baba T."/>
            <person name="Sakata K."/>
            <person name="Nagamura Y."/>
            <person name="Aoki H."/>
            <person name="Arikawa K."/>
            <person name="Arita K."/>
            <person name="Bito T."/>
            <person name="Chiden Y."/>
            <person name="Fujitsuka N."/>
            <person name="Fukunaka R."/>
            <person name="Hamada M."/>
            <person name="Harada C."/>
            <person name="Hayashi A."/>
            <person name="Hijishita S."/>
            <person name="Honda M."/>
            <person name="Hosokawa S."/>
            <person name="Ichikawa Y."/>
            <person name="Idonuma A."/>
            <person name="Iijima M."/>
            <person name="Ikeda M."/>
            <person name="Ikeno M."/>
            <person name="Ito K."/>
            <person name="Ito S."/>
            <person name="Ito T."/>
            <person name="Ito Y."/>
            <person name="Ito Y."/>
            <person name="Iwabuchi A."/>
            <person name="Kamiya K."/>
            <person name="Karasawa W."/>
            <person name="Kurita K."/>
            <person name="Katagiri S."/>
            <person name="Kikuta A."/>
            <person name="Kobayashi H."/>
            <person name="Kobayashi N."/>
            <person name="Machita K."/>
            <person name="Maehara T."/>
            <person name="Masukawa M."/>
            <person name="Mizubayashi T."/>
            <person name="Mukai Y."/>
            <person name="Nagasaki H."/>
            <person name="Nagata Y."/>
            <person name="Naito S."/>
            <person name="Nakashima M."/>
            <person name="Nakama Y."/>
            <person name="Nakamichi Y."/>
            <person name="Nakamura M."/>
            <person name="Meguro A."/>
            <person name="Negishi M."/>
            <person name="Ohta I."/>
            <person name="Ohta T."/>
            <person name="Okamoto M."/>
            <person name="Ono N."/>
            <person name="Saji S."/>
            <person name="Sakaguchi M."/>
            <person name="Sakai K."/>
            <person name="Shibata M."/>
            <person name="Shimokawa T."/>
            <person name="Song J."/>
            <person name="Takazaki Y."/>
            <person name="Terasawa K."/>
            <person name="Tsugane M."/>
            <person name="Tsuji K."/>
            <person name="Ueda S."/>
            <person name="Waki K."/>
            <person name="Yamagata H."/>
            <person name="Yamamoto M."/>
            <person name="Yamamoto S."/>
            <person name="Yamane H."/>
            <person name="Yoshiki S."/>
            <person name="Yoshihara R."/>
            <person name="Yukawa K."/>
            <person name="Zhong H."/>
            <person name="Yano M."/>
            <person name="Yuan Q."/>
            <person name="Ouyang S."/>
            <person name="Liu J."/>
            <person name="Jones K.M."/>
            <person name="Gansberger K."/>
            <person name="Moffat K."/>
            <person name="Hill J."/>
            <person name="Bera J."/>
            <person name="Fadrosh D."/>
            <person name="Jin S."/>
            <person name="Johri S."/>
            <person name="Kim M."/>
            <person name="Overton L."/>
            <person name="Reardon M."/>
            <person name="Tsitrin T."/>
            <person name="Vuong H."/>
            <person name="Weaver B."/>
            <person name="Ciecko A."/>
            <person name="Tallon L."/>
            <person name="Jackson J."/>
            <person name="Pai G."/>
            <person name="Aken S.V."/>
            <person name="Utterback T."/>
            <person name="Reidmuller S."/>
            <person name="Feldblyum T."/>
            <person name="Hsiao J."/>
            <person name="Zismann V."/>
            <person name="Iobst S."/>
            <person name="de Vazeille A.R."/>
            <person name="Buell C.R."/>
            <person name="Ying K."/>
            <person name="Li Y."/>
            <person name="Lu T."/>
            <person name="Huang Y."/>
            <person name="Zhao Q."/>
            <person name="Feng Q."/>
            <person name="Zhang L."/>
            <person name="Zhu J."/>
            <person name="Weng Q."/>
            <person name="Mu J."/>
            <person name="Lu Y."/>
            <person name="Fan D."/>
            <person name="Liu Y."/>
            <person name="Guan J."/>
            <person name="Zhang Y."/>
            <person name="Yu S."/>
            <person name="Liu X."/>
            <person name="Zhang Y."/>
            <person name="Hong G."/>
            <person name="Han B."/>
            <person name="Choisne N."/>
            <person name="Demange N."/>
            <person name="Orjeda G."/>
            <person name="Samain S."/>
            <person name="Cattolico L."/>
            <person name="Pelletier E."/>
            <person name="Couloux A."/>
            <person name="Segurens B."/>
            <person name="Wincker P."/>
            <person name="D'Hont A."/>
            <person name="Scarpelli C."/>
            <person name="Weissenbach J."/>
            <person name="Salanoubat M."/>
            <person name="Quetier F."/>
            <person name="Yu Y."/>
            <person name="Kim H.R."/>
            <person name="Rambo T."/>
            <person name="Currie J."/>
            <person name="Collura K."/>
            <person name="Luo M."/>
            <person name="Yang T."/>
            <person name="Ammiraju J.S.S."/>
            <person name="Engler F."/>
            <person name="Soderlund C."/>
            <person name="Wing R.A."/>
            <person name="Palmer L.E."/>
            <person name="de la Bastide M."/>
            <person name="Spiegel L."/>
            <person name="Nascimento L."/>
            <person name="Zutavern T."/>
            <person name="O'Shaughnessy A."/>
            <person name="Dike S."/>
            <person name="Dedhia N."/>
            <person name="Preston R."/>
            <person name="Balija V."/>
            <person name="McCombie W.R."/>
            <person name="Chow T."/>
            <person name="Chen H."/>
            <person name="Chung M."/>
            <person name="Chen C."/>
            <person name="Shaw J."/>
            <person name="Wu H."/>
            <person name="Hsiao K."/>
            <person name="Chao Y."/>
            <person name="Chu M."/>
            <person name="Cheng C."/>
            <person name="Hour A."/>
            <person name="Lee P."/>
            <person name="Lin S."/>
            <person name="Lin Y."/>
            <person name="Liou J."/>
            <person name="Liu S."/>
            <person name="Hsing Y."/>
            <person name="Raghuvanshi S."/>
            <person name="Mohanty A."/>
            <person name="Bharti A.K."/>
            <person name="Gaur A."/>
            <person name="Gupta V."/>
            <person name="Kumar D."/>
            <person name="Ravi V."/>
            <person name="Vij S."/>
            <person name="Kapur A."/>
            <person name="Khurana P."/>
            <person name="Khurana P."/>
            <person name="Khurana J.P."/>
            <person name="Tyagi A.K."/>
            <person name="Gaikwad K."/>
            <person name="Singh A."/>
            <person name="Dalal V."/>
            <person name="Srivastava S."/>
            <person name="Dixit A."/>
            <person name="Pal A.K."/>
            <person name="Ghazi I.A."/>
            <person name="Yadav M."/>
            <person name="Pandit A."/>
            <person name="Bhargava A."/>
            <person name="Sureshbabu K."/>
            <person name="Batra K."/>
            <person name="Sharma T.R."/>
            <person name="Mohapatra T."/>
            <person name="Singh N.K."/>
            <person name="Messing J."/>
            <person name="Nelson A.B."/>
            <person name="Fuks G."/>
            <person name="Kavchok S."/>
            <person name="Keizer G."/>
            <person name="Linton E."/>
            <person name="Llaca V."/>
            <person name="Song R."/>
            <person name="Tanyolac B."/>
            <person name="Young S."/>
            <person name="Ho-Il K."/>
            <person name="Hahn J.H."/>
            <person name="Sangsakoo G."/>
            <person name="Vanavichit A."/>
            <person name="de Mattos Luiz.A.T."/>
            <person name="Zimmer P.D."/>
            <person name="Malone G."/>
            <person name="Dellagostin O."/>
            <person name="de Oliveira A.C."/>
            <person name="Bevan M."/>
            <person name="Bancroft I."/>
            <person name="Minx P."/>
            <person name="Cordum H."/>
            <person name="Wilson R."/>
            <person name="Cheng Z."/>
            <person name="Jin W."/>
            <person name="Jiang J."/>
            <person name="Leong S.A."/>
            <person name="Iwama H."/>
            <person name="Gojobori T."/>
            <person name="Itoh T."/>
            <person name="Niimura Y."/>
            <person name="Fujii Y."/>
            <person name="Habara T."/>
            <person name="Sakai H."/>
            <person name="Sato Y."/>
            <person name="Wilson G."/>
            <person name="Kumar K."/>
            <person name="McCouch S."/>
            <person name="Juretic N."/>
            <person name="Hoen D."/>
            <person name="Wright S."/>
            <person name="Bruskiewich R."/>
            <person name="Bureau T."/>
            <person name="Miyao A."/>
            <person name="Hirochika H."/>
            <person name="Nishikawa T."/>
            <person name="Kadowaki K."/>
            <person name="Sugiura M."/>
            <person name="Burr B."/>
            <person name="Sasaki T."/>
        </authorList>
    </citation>
    <scope>NUCLEOTIDE SEQUENCE [LARGE SCALE GENOMIC DNA]</scope>
    <source>
        <strain evidence="4">cv. Nipponbare</strain>
    </source>
</reference>
<keyword evidence="2" id="KW-0812">Transmembrane</keyword>
<feature type="transmembrane region" description="Helical" evidence="2">
    <location>
        <begin position="73"/>
        <end position="94"/>
    </location>
</feature>
<feature type="compositionally biased region" description="Basic and acidic residues" evidence="1">
    <location>
        <begin position="53"/>
        <end position="67"/>
    </location>
</feature>
<feature type="region of interest" description="Disordered" evidence="1">
    <location>
        <begin position="44"/>
        <end position="67"/>
    </location>
</feature>
<protein>
    <submittedName>
        <fullName evidence="3">Uncharacterized protein</fullName>
    </submittedName>
</protein>
<evidence type="ECO:0000313" key="4">
    <source>
        <dbReference type="Proteomes" id="UP000000763"/>
    </source>
</evidence>
<reference evidence="4" key="2">
    <citation type="journal article" date="2008" name="Nucleic Acids Res.">
        <title>The rice annotation project database (RAP-DB): 2008 update.</title>
        <authorList>
            <consortium name="The rice annotation project (RAP)"/>
        </authorList>
    </citation>
    <scope>GENOME REANNOTATION</scope>
    <source>
        <strain evidence="4">cv. Nipponbare</strain>
    </source>
</reference>
<keyword evidence="2" id="KW-0472">Membrane</keyword>
<feature type="region of interest" description="Disordered" evidence="1">
    <location>
        <begin position="1"/>
        <end position="23"/>
    </location>
</feature>
<dbReference type="Proteomes" id="UP000000763">
    <property type="component" value="Chromosome 10"/>
</dbReference>
<dbReference type="EMBL" id="AC022352">
    <property type="protein sequence ID" value="AAK51568.1"/>
    <property type="molecule type" value="Genomic_DNA"/>
</dbReference>
<evidence type="ECO:0000256" key="2">
    <source>
        <dbReference type="SAM" id="Phobius"/>
    </source>
</evidence>
<keyword evidence="2" id="KW-1133">Transmembrane helix</keyword>
<sequence>MGCHDPGGGDGQGSSHPIIPSPHLFPQQSVAVFSISFPPLQQLEPGQIQEEEEGKRKEGLTRIPGSDHLEGNVATASIIFLLFSSLLVLSSSLAPNSLLQDLRFARSGGQGVRKQQIQSHKL</sequence>
<evidence type="ECO:0000256" key="1">
    <source>
        <dbReference type="SAM" id="MobiDB-lite"/>
    </source>
</evidence>
<evidence type="ECO:0000313" key="3">
    <source>
        <dbReference type="EMBL" id="AAK51568.1"/>
    </source>
</evidence>
<dbReference type="AlphaFoldDB" id="Q94I21"/>
<proteinExistence type="predicted"/>
<feature type="compositionally biased region" description="Gly residues" evidence="1">
    <location>
        <begin position="1"/>
        <end position="12"/>
    </location>
</feature>
<name>Q94I21_ORYSJ</name>
<organism evidence="3 4">
    <name type="scientific">Oryza sativa subsp. japonica</name>
    <name type="common">Rice</name>
    <dbReference type="NCBI Taxonomy" id="39947"/>
    <lineage>
        <taxon>Eukaryota</taxon>
        <taxon>Viridiplantae</taxon>
        <taxon>Streptophyta</taxon>
        <taxon>Embryophyta</taxon>
        <taxon>Tracheophyta</taxon>
        <taxon>Spermatophyta</taxon>
        <taxon>Magnoliopsida</taxon>
        <taxon>Liliopsida</taxon>
        <taxon>Poales</taxon>
        <taxon>Poaceae</taxon>
        <taxon>BOP clade</taxon>
        <taxon>Oryzoideae</taxon>
        <taxon>Oryzeae</taxon>
        <taxon>Oryzinae</taxon>
        <taxon>Oryza</taxon>
        <taxon>Oryza sativa</taxon>
    </lineage>
</organism>
<accession>Q94I21</accession>